<comment type="caution">
    <text evidence="1">The sequence shown here is derived from an EMBL/GenBank/DDBJ whole genome shotgun (WGS) entry which is preliminary data.</text>
</comment>
<keyword evidence="2" id="KW-1185">Reference proteome</keyword>
<gene>
    <name evidence="1" type="ORF">LNINA_LOCUS9028</name>
</gene>
<evidence type="ECO:0000313" key="1">
    <source>
        <dbReference type="EMBL" id="CAK1549753.1"/>
    </source>
</evidence>
<name>A0AAV1JJT7_9NEOP</name>
<reference evidence="1 2" key="1">
    <citation type="submission" date="2023-11" db="EMBL/GenBank/DDBJ databases">
        <authorList>
            <person name="Okamura Y."/>
        </authorList>
    </citation>
    <scope>NUCLEOTIDE SEQUENCE [LARGE SCALE GENOMIC DNA]</scope>
</reference>
<dbReference type="AlphaFoldDB" id="A0AAV1JJT7"/>
<accession>A0AAV1JJT7</accession>
<proteinExistence type="predicted"/>
<evidence type="ECO:0000313" key="2">
    <source>
        <dbReference type="Proteomes" id="UP001497472"/>
    </source>
</evidence>
<organism evidence="1 2">
    <name type="scientific">Leptosia nina</name>
    <dbReference type="NCBI Taxonomy" id="320188"/>
    <lineage>
        <taxon>Eukaryota</taxon>
        <taxon>Metazoa</taxon>
        <taxon>Ecdysozoa</taxon>
        <taxon>Arthropoda</taxon>
        <taxon>Hexapoda</taxon>
        <taxon>Insecta</taxon>
        <taxon>Pterygota</taxon>
        <taxon>Neoptera</taxon>
        <taxon>Endopterygota</taxon>
        <taxon>Lepidoptera</taxon>
        <taxon>Glossata</taxon>
        <taxon>Ditrysia</taxon>
        <taxon>Papilionoidea</taxon>
        <taxon>Pieridae</taxon>
        <taxon>Pierinae</taxon>
        <taxon>Leptosia</taxon>
    </lineage>
</organism>
<sequence length="165" mass="18487">MQKKNELSNDKIAMSRARSFMTSADKKFKNDSVKRKSFLSHGAVNSLDLALSRIKKTKLANGEYFCTSSHTSPSRRTAPGDIFIDSLTSASNVDTCSMMSMNFSHYELMRNLSQSNCNSDTAFSATTLNAASVPRDSMSRNEHLERYFRSVETWKNSSNRGANDK</sequence>
<dbReference type="EMBL" id="CAVLEF010000040">
    <property type="protein sequence ID" value="CAK1549753.1"/>
    <property type="molecule type" value="Genomic_DNA"/>
</dbReference>
<protein>
    <submittedName>
        <fullName evidence="1">Uncharacterized protein</fullName>
    </submittedName>
</protein>
<dbReference type="Proteomes" id="UP001497472">
    <property type="component" value="Unassembled WGS sequence"/>
</dbReference>